<evidence type="ECO:0000256" key="4">
    <source>
        <dbReference type="SAM" id="SignalP"/>
    </source>
</evidence>
<dbReference type="InterPro" id="IPR050328">
    <property type="entry name" value="Dev_Immune_Receptor"/>
</dbReference>
<dbReference type="AlphaFoldDB" id="A0A9J6BGZ9"/>
<evidence type="ECO:0000256" key="3">
    <source>
        <dbReference type="ARBA" id="ARBA00022737"/>
    </source>
</evidence>
<keyword evidence="6" id="KW-1185">Reference proteome</keyword>
<dbReference type="SMART" id="SM00369">
    <property type="entry name" value="LRR_TYP"/>
    <property type="match status" value="3"/>
</dbReference>
<keyword evidence="3" id="KW-0677">Repeat</keyword>
<dbReference type="GO" id="GO:0005615">
    <property type="term" value="C:extracellular space"/>
    <property type="evidence" value="ECO:0007669"/>
    <property type="project" value="TreeGrafter"/>
</dbReference>
<dbReference type="SUPFAM" id="SSF52058">
    <property type="entry name" value="L domain-like"/>
    <property type="match status" value="1"/>
</dbReference>
<evidence type="ECO:0000256" key="1">
    <source>
        <dbReference type="ARBA" id="ARBA00022614"/>
    </source>
</evidence>
<evidence type="ECO:0000313" key="5">
    <source>
        <dbReference type="EMBL" id="KAG5668787.1"/>
    </source>
</evidence>
<organism evidence="5 6">
    <name type="scientific">Polypedilum vanderplanki</name>
    <name type="common">Sleeping chironomid midge</name>
    <dbReference type="NCBI Taxonomy" id="319348"/>
    <lineage>
        <taxon>Eukaryota</taxon>
        <taxon>Metazoa</taxon>
        <taxon>Ecdysozoa</taxon>
        <taxon>Arthropoda</taxon>
        <taxon>Hexapoda</taxon>
        <taxon>Insecta</taxon>
        <taxon>Pterygota</taxon>
        <taxon>Neoptera</taxon>
        <taxon>Endopterygota</taxon>
        <taxon>Diptera</taxon>
        <taxon>Nematocera</taxon>
        <taxon>Chironomoidea</taxon>
        <taxon>Chironomidae</taxon>
        <taxon>Chironominae</taxon>
        <taxon>Polypedilum</taxon>
        <taxon>Polypedilum</taxon>
    </lineage>
</organism>
<dbReference type="PANTHER" id="PTHR24373:SF370">
    <property type="entry name" value="FISH-LIPS, ISOFORM E"/>
    <property type="match status" value="1"/>
</dbReference>
<feature type="chain" id="PRO_5039948220" evidence="4">
    <location>
        <begin position="21"/>
        <end position="300"/>
    </location>
</feature>
<dbReference type="Gene3D" id="3.80.10.10">
    <property type="entry name" value="Ribonuclease Inhibitor"/>
    <property type="match status" value="1"/>
</dbReference>
<evidence type="ECO:0000256" key="2">
    <source>
        <dbReference type="ARBA" id="ARBA00022729"/>
    </source>
</evidence>
<protein>
    <submittedName>
        <fullName evidence="5">Uncharacterized protein</fullName>
    </submittedName>
</protein>
<reference evidence="5" key="1">
    <citation type="submission" date="2021-03" db="EMBL/GenBank/DDBJ databases">
        <title>Chromosome level genome of the anhydrobiotic midge Polypedilum vanderplanki.</title>
        <authorList>
            <person name="Yoshida Y."/>
            <person name="Kikawada T."/>
            <person name="Gusev O."/>
        </authorList>
    </citation>
    <scope>NUCLEOTIDE SEQUENCE</scope>
    <source>
        <strain evidence="5">NIAS01</strain>
        <tissue evidence="5">Whole body or cell culture</tissue>
    </source>
</reference>
<dbReference type="OrthoDB" id="694479at2759"/>
<dbReference type="GO" id="GO:0031012">
    <property type="term" value="C:extracellular matrix"/>
    <property type="evidence" value="ECO:0007669"/>
    <property type="project" value="TreeGrafter"/>
</dbReference>
<keyword evidence="1" id="KW-0433">Leucine-rich repeat</keyword>
<dbReference type="Proteomes" id="UP001107558">
    <property type="component" value="Chromosome 4"/>
</dbReference>
<gene>
    <name evidence="5" type="ORF">PVAND_016713</name>
</gene>
<keyword evidence="2 4" id="KW-0732">Signal</keyword>
<dbReference type="Pfam" id="PF13855">
    <property type="entry name" value="LRR_8"/>
    <property type="match status" value="1"/>
</dbReference>
<dbReference type="PANTHER" id="PTHR24373">
    <property type="entry name" value="SLIT RELATED LEUCINE-RICH REPEAT NEURONAL PROTEIN"/>
    <property type="match status" value="1"/>
</dbReference>
<evidence type="ECO:0000313" key="6">
    <source>
        <dbReference type="Proteomes" id="UP001107558"/>
    </source>
</evidence>
<feature type="signal peptide" evidence="4">
    <location>
        <begin position="1"/>
        <end position="20"/>
    </location>
</feature>
<dbReference type="InterPro" id="IPR003591">
    <property type="entry name" value="Leu-rich_rpt_typical-subtyp"/>
</dbReference>
<proteinExistence type="predicted"/>
<accession>A0A9J6BGZ9</accession>
<sequence>MFSVKIFVTISILSLNFVIAQSSREIKLNCEIDKDQRDTEEFFTYVTCNFPDDVKPEETLSITSNNLDMATLRHQNKSVKVKFETTQNYPAQLPTHLATHLYGTTNFYYQNSPLEKIHRCDFRDFGHRITLIDLAHNQIKEIPHDTFHDLHSLSYLSIEHNHVKKLEADTFKHAPQLTTLIIRNNQINELHPELFKHSTQFYVLYGEHNHITELCGDLFEKNSQMEIISLKQNRISKVDVDFREFKNLSLVDLTGNADGCDFMYFNNHPYEAKGYSEMELKKWEKDLDIFQKNVEENCQA</sequence>
<name>A0A9J6BGZ9_POLVA</name>
<comment type="caution">
    <text evidence="5">The sequence shown here is derived from an EMBL/GenBank/DDBJ whole genome shotgun (WGS) entry which is preliminary data.</text>
</comment>
<dbReference type="EMBL" id="JADBJN010000004">
    <property type="protein sequence ID" value="KAG5668787.1"/>
    <property type="molecule type" value="Genomic_DNA"/>
</dbReference>
<dbReference type="InterPro" id="IPR032675">
    <property type="entry name" value="LRR_dom_sf"/>
</dbReference>
<dbReference type="InterPro" id="IPR001611">
    <property type="entry name" value="Leu-rich_rpt"/>
</dbReference>